<sequence length="294" mass="32128">MSADRQAPGARGTAGGGTGGVLTDEDYTLAADTRALSDLYSRNARAVVERGFRVIRSQNWIILVSGFFEPVFYLLSMGIGLGALVGDVEGPGGAPISYAAYIAPALLAVSAMNGAIYDSTWNVFFKMHFGKLYQGMLYTSLGPFDIAIGEIFMALFRGFLYALGFTGVMGIMGLITTPWALLLVPASVMVAFGFASFGMAVTSYMKTFQQMDLITFFMLPMFLFSATFYPLSVYPEPVQWLVQAFPLWHGVELMRQISIGVFTPATALHVGYYLLMIAIGVAFTTRRLRSLFLR</sequence>
<proteinExistence type="inferred from homology"/>
<keyword evidence="6" id="KW-0813">Transport</keyword>
<evidence type="ECO:0000256" key="1">
    <source>
        <dbReference type="ARBA" id="ARBA00004141"/>
    </source>
</evidence>
<reference evidence="8 9" key="1">
    <citation type="submission" date="2024-05" db="EMBL/GenBank/DDBJ databases">
        <title>Sinomonas sp. nov., isolated from a waste landfill.</title>
        <authorList>
            <person name="Zhao Y."/>
        </authorList>
    </citation>
    <scope>NUCLEOTIDE SEQUENCE [LARGE SCALE GENOMIC DNA]</scope>
    <source>
        <strain evidence="8 9">CCTCC AB2014300</strain>
    </source>
</reference>
<evidence type="ECO:0000256" key="5">
    <source>
        <dbReference type="ARBA" id="ARBA00023251"/>
    </source>
</evidence>
<dbReference type="InterPro" id="IPR051784">
    <property type="entry name" value="Nod_factor_ABC_transporter"/>
</dbReference>
<feature type="transmembrane region" description="Helical" evidence="6">
    <location>
        <begin position="179"/>
        <end position="201"/>
    </location>
</feature>
<keyword evidence="6" id="KW-1003">Cell membrane</keyword>
<keyword evidence="9" id="KW-1185">Reference proteome</keyword>
<dbReference type="PRINTS" id="PR00164">
    <property type="entry name" value="ABC2TRNSPORT"/>
</dbReference>
<feature type="transmembrane region" description="Helical" evidence="6">
    <location>
        <begin position="213"/>
        <end position="231"/>
    </location>
</feature>
<dbReference type="PANTHER" id="PTHR43229">
    <property type="entry name" value="NODULATION PROTEIN J"/>
    <property type="match status" value="1"/>
</dbReference>
<evidence type="ECO:0000256" key="6">
    <source>
        <dbReference type="RuleBase" id="RU361157"/>
    </source>
</evidence>
<dbReference type="PANTHER" id="PTHR43229:SF2">
    <property type="entry name" value="NODULATION PROTEIN J"/>
    <property type="match status" value="1"/>
</dbReference>
<feature type="transmembrane region" description="Helical" evidence="6">
    <location>
        <begin position="257"/>
        <end position="284"/>
    </location>
</feature>
<dbReference type="RefSeq" id="WP_345882333.1">
    <property type="nucleotide sequence ID" value="NZ_JBDFRB010000001.1"/>
</dbReference>
<protein>
    <recommendedName>
        <fullName evidence="6">Transport permease protein</fullName>
    </recommendedName>
</protein>
<dbReference type="InterPro" id="IPR000412">
    <property type="entry name" value="ABC_2_transport"/>
</dbReference>
<feature type="transmembrane region" description="Helical" evidence="6">
    <location>
        <begin position="60"/>
        <end position="84"/>
    </location>
</feature>
<accession>A0ABU9WWA9</accession>
<organism evidence="8 9">
    <name type="scientific">Sinomonas halotolerans</name>
    <dbReference type="NCBI Taxonomy" id="1644133"/>
    <lineage>
        <taxon>Bacteria</taxon>
        <taxon>Bacillati</taxon>
        <taxon>Actinomycetota</taxon>
        <taxon>Actinomycetes</taxon>
        <taxon>Micrococcales</taxon>
        <taxon>Micrococcaceae</taxon>
        <taxon>Sinomonas</taxon>
    </lineage>
</organism>
<evidence type="ECO:0000256" key="4">
    <source>
        <dbReference type="ARBA" id="ARBA00023136"/>
    </source>
</evidence>
<dbReference type="EMBL" id="JBDFRB010000001">
    <property type="protein sequence ID" value="MEN2742924.1"/>
    <property type="molecule type" value="Genomic_DNA"/>
</dbReference>
<evidence type="ECO:0000256" key="2">
    <source>
        <dbReference type="ARBA" id="ARBA00022692"/>
    </source>
</evidence>
<keyword evidence="4 6" id="KW-0472">Membrane</keyword>
<evidence type="ECO:0000259" key="7">
    <source>
        <dbReference type="PROSITE" id="PS51012"/>
    </source>
</evidence>
<gene>
    <name evidence="8" type="ORF">ABCQ75_00020</name>
</gene>
<comment type="caution">
    <text evidence="8">The sequence shown here is derived from an EMBL/GenBank/DDBJ whole genome shotgun (WGS) entry which is preliminary data.</text>
</comment>
<dbReference type="InterPro" id="IPR047817">
    <property type="entry name" value="ABC2_TM_bact-type"/>
</dbReference>
<dbReference type="Proteomes" id="UP001422074">
    <property type="component" value="Unassembled WGS sequence"/>
</dbReference>
<keyword evidence="2 6" id="KW-0812">Transmembrane</keyword>
<comment type="subcellular location">
    <subcellularLocation>
        <location evidence="6">Cell membrane</location>
        <topology evidence="6">Multi-pass membrane protein</topology>
    </subcellularLocation>
    <subcellularLocation>
        <location evidence="1">Membrane</location>
        <topology evidence="1">Multi-pass membrane protein</topology>
    </subcellularLocation>
</comment>
<dbReference type="InterPro" id="IPR013525">
    <property type="entry name" value="ABC2_TM"/>
</dbReference>
<comment type="similarity">
    <text evidence="6">Belongs to the ABC-2 integral membrane protein family.</text>
</comment>
<keyword evidence="3 6" id="KW-1133">Transmembrane helix</keyword>
<keyword evidence="5" id="KW-0046">Antibiotic resistance</keyword>
<dbReference type="Pfam" id="PF01061">
    <property type="entry name" value="ABC2_membrane"/>
    <property type="match status" value="1"/>
</dbReference>
<comment type="caution">
    <text evidence="6">Lacks conserved residue(s) required for the propagation of feature annotation.</text>
</comment>
<feature type="transmembrane region" description="Helical" evidence="6">
    <location>
        <begin position="96"/>
        <end position="116"/>
    </location>
</feature>
<feature type="domain" description="ABC transmembrane type-2" evidence="7">
    <location>
        <begin position="61"/>
        <end position="291"/>
    </location>
</feature>
<evidence type="ECO:0000313" key="9">
    <source>
        <dbReference type="Proteomes" id="UP001422074"/>
    </source>
</evidence>
<evidence type="ECO:0000313" key="8">
    <source>
        <dbReference type="EMBL" id="MEN2742924.1"/>
    </source>
</evidence>
<evidence type="ECO:0000256" key="3">
    <source>
        <dbReference type="ARBA" id="ARBA00022989"/>
    </source>
</evidence>
<name>A0ABU9WWA9_9MICC</name>
<dbReference type="PROSITE" id="PS51012">
    <property type="entry name" value="ABC_TM2"/>
    <property type="match status" value="1"/>
</dbReference>
<dbReference type="PIRSF" id="PIRSF006648">
    <property type="entry name" value="DrrB"/>
    <property type="match status" value="1"/>
</dbReference>